<dbReference type="InterPro" id="IPR006158">
    <property type="entry name" value="Cobalamin-bd"/>
</dbReference>
<protein>
    <submittedName>
        <fullName evidence="4">B12-binding domain-containing protein</fullName>
    </submittedName>
</protein>
<evidence type="ECO:0000256" key="2">
    <source>
        <dbReference type="ARBA" id="ARBA00023285"/>
    </source>
</evidence>
<keyword evidence="5" id="KW-1185">Reference proteome</keyword>
<keyword evidence="1" id="KW-0479">Metal-binding</keyword>
<evidence type="ECO:0000259" key="3">
    <source>
        <dbReference type="PROSITE" id="PS51332"/>
    </source>
</evidence>
<dbReference type="Gene3D" id="3.40.50.280">
    <property type="entry name" value="Cobalamin-binding domain"/>
    <property type="match status" value="1"/>
</dbReference>
<dbReference type="RefSeq" id="WP_377850056.1">
    <property type="nucleotide sequence ID" value="NZ_JBHLZU010000002.1"/>
</dbReference>
<dbReference type="EMBL" id="JBHLZU010000002">
    <property type="protein sequence ID" value="MFB9902956.1"/>
    <property type="molecule type" value="Genomic_DNA"/>
</dbReference>
<dbReference type="PANTHER" id="PTHR45833">
    <property type="entry name" value="METHIONINE SYNTHASE"/>
    <property type="match status" value="1"/>
</dbReference>
<proteinExistence type="predicted"/>
<dbReference type="PROSITE" id="PS51332">
    <property type="entry name" value="B12_BINDING"/>
    <property type="match status" value="1"/>
</dbReference>
<dbReference type="Proteomes" id="UP001589693">
    <property type="component" value="Unassembled WGS sequence"/>
</dbReference>
<organism evidence="4 5">
    <name type="scientific">Allokutzneria oryzae</name>
    <dbReference type="NCBI Taxonomy" id="1378989"/>
    <lineage>
        <taxon>Bacteria</taxon>
        <taxon>Bacillati</taxon>
        <taxon>Actinomycetota</taxon>
        <taxon>Actinomycetes</taxon>
        <taxon>Pseudonocardiales</taxon>
        <taxon>Pseudonocardiaceae</taxon>
        <taxon>Allokutzneria</taxon>
    </lineage>
</organism>
<sequence length="348" mass="38052">MTLTRPADELTEERDTLFALLGEADEHAATDFVIRLLDNGVEPERLLLELVAPVQVRVGEHWAANRWTVAQEHAATHISERVVAALSTRTPVRHSRGHVVVSCMDGEWHALSARLVAEVLRLRGWRTTFLGASVPASHLVSYLHQEGPDVVALSCALPVRLPHAHRMIETCQRTGVPVLVGGTGFGPGGRWARTLGVDGWAPGAAAAAELLEGRWPVGAPPRPALDHLADDEYPSLLKRRDELVDTAFAAVLRHVPAAAGYDERQREATEEDLGHLVDFLAAAVYVEDSELFTGFLDWTAAILAARKVPPSTVLVPLRACRAALYDFPRARNHLEAGITRLAVERKDQ</sequence>
<dbReference type="Gene3D" id="1.10.1240.10">
    <property type="entry name" value="Methionine synthase domain"/>
    <property type="match status" value="1"/>
</dbReference>
<gene>
    <name evidence="4" type="ORF">ACFFQA_03315</name>
</gene>
<comment type="caution">
    <text evidence="4">The sequence shown here is derived from an EMBL/GenBank/DDBJ whole genome shotgun (WGS) entry which is preliminary data.</text>
</comment>
<evidence type="ECO:0000313" key="4">
    <source>
        <dbReference type="EMBL" id="MFB9902956.1"/>
    </source>
</evidence>
<dbReference type="PANTHER" id="PTHR45833:SF1">
    <property type="entry name" value="METHIONINE SYNTHASE"/>
    <property type="match status" value="1"/>
</dbReference>
<dbReference type="Pfam" id="PF02607">
    <property type="entry name" value="B12-binding_2"/>
    <property type="match status" value="1"/>
</dbReference>
<feature type="domain" description="B12-binding" evidence="3">
    <location>
        <begin position="96"/>
        <end position="222"/>
    </location>
</feature>
<dbReference type="InterPro" id="IPR003759">
    <property type="entry name" value="Cbl-bd_cap"/>
</dbReference>
<reference evidence="4 5" key="1">
    <citation type="submission" date="2024-09" db="EMBL/GenBank/DDBJ databases">
        <authorList>
            <person name="Sun Q."/>
            <person name="Mori K."/>
        </authorList>
    </citation>
    <scope>NUCLEOTIDE SEQUENCE [LARGE SCALE GENOMIC DNA]</scope>
    <source>
        <strain evidence="4 5">TBRC 7907</strain>
    </source>
</reference>
<dbReference type="InterPro" id="IPR050554">
    <property type="entry name" value="Met_Synthase/Corrinoid"/>
</dbReference>
<evidence type="ECO:0000256" key="1">
    <source>
        <dbReference type="ARBA" id="ARBA00022723"/>
    </source>
</evidence>
<dbReference type="Pfam" id="PF02310">
    <property type="entry name" value="B12-binding"/>
    <property type="match status" value="1"/>
</dbReference>
<evidence type="ECO:0000313" key="5">
    <source>
        <dbReference type="Proteomes" id="UP001589693"/>
    </source>
</evidence>
<name>A0ABV5ZT80_9PSEU</name>
<dbReference type="InterPro" id="IPR036594">
    <property type="entry name" value="Meth_synthase_dom"/>
</dbReference>
<keyword evidence="2" id="KW-0170">Cobalt</keyword>
<dbReference type="InterPro" id="IPR036724">
    <property type="entry name" value="Cobalamin-bd_sf"/>
</dbReference>
<dbReference type="SUPFAM" id="SSF52242">
    <property type="entry name" value="Cobalamin (vitamin B12)-binding domain"/>
    <property type="match status" value="1"/>
</dbReference>
<accession>A0ABV5ZT80</accession>